<comment type="caution">
    <text evidence="2">The sequence shown here is derived from an EMBL/GenBank/DDBJ whole genome shotgun (WGS) entry which is preliminary data.</text>
</comment>
<sequence length="233" mass="24714">MKLIVTGATGYVASEVLRLAVKMSEITSVVAVARRPVKLTGPGADKIRSVVIEDMANIPMPSGQNSRGHPHASENAADMDDDRTVAVLPQRTFSMDADEVRRVCETAVAGLSAMSDARPAKPFRFLHMSGTLGAREKVDKPLLMGTYGLMWGDVEKKVLALAAELGVEACVAKPGFISNGSGVGNALGWVIKKSGAAPALTVTELSRAMLRQVVGGFEKEPLTGEDLERLGRQ</sequence>
<evidence type="ECO:0000313" key="2">
    <source>
        <dbReference type="EMBL" id="KAH6684995.1"/>
    </source>
</evidence>
<dbReference type="SUPFAM" id="SSF51735">
    <property type="entry name" value="NAD(P)-binding Rossmann-fold domains"/>
    <property type="match status" value="1"/>
</dbReference>
<protein>
    <recommendedName>
        <fullName evidence="4">NAD(P)-binding domain-containing protein</fullName>
    </recommendedName>
</protein>
<reference evidence="2" key="1">
    <citation type="journal article" date="2021" name="Nat. Commun.">
        <title>Genetic determinants of endophytism in the Arabidopsis root mycobiome.</title>
        <authorList>
            <person name="Mesny F."/>
            <person name="Miyauchi S."/>
            <person name="Thiergart T."/>
            <person name="Pickel B."/>
            <person name="Atanasova L."/>
            <person name="Karlsson M."/>
            <person name="Huettel B."/>
            <person name="Barry K.W."/>
            <person name="Haridas S."/>
            <person name="Chen C."/>
            <person name="Bauer D."/>
            <person name="Andreopoulos W."/>
            <person name="Pangilinan J."/>
            <person name="LaButti K."/>
            <person name="Riley R."/>
            <person name="Lipzen A."/>
            <person name="Clum A."/>
            <person name="Drula E."/>
            <person name="Henrissat B."/>
            <person name="Kohler A."/>
            <person name="Grigoriev I.V."/>
            <person name="Martin F.M."/>
            <person name="Hacquard S."/>
        </authorList>
    </citation>
    <scope>NUCLEOTIDE SEQUENCE</scope>
    <source>
        <strain evidence="2">MPI-SDFR-AT-0117</strain>
    </source>
</reference>
<evidence type="ECO:0000256" key="1">
    <source>
        <dbReference type="SAM" id="MobiDB-lite"/>
    </source>
</evidence>
<evidence type="ECO:0008006" key="4">
    <source>
        <dbReference type="Google" id="ProtNLM"/>
    </source>
</evidence>
<dbReference type="OrthoDB" id="3535423at2759"/>
<accession>A0A9P9AAA4</accession>
<gene>
    <name evidence="2" type="ORF">F5X68DRAFT_277000</name>
</gene>
<dbReference type="Proteomes" id="UP000770015">
    <property type="component" value="Unassembled WGS sequence"/>
</dbReference>
<keyword evidence="3" id="KW-1185">Reference proteome</keyword>
<feature type="region of interest" description="Disordered" evidence="1">
    <location>
        <begin position="60"/>
        <end position="79"/>
    </location>
</feature>
<dbReference type="Gene3D" id="3.40.50.720">
    <property type="entry name" value="NAD(P)-binding Rossmann-like Domain"/>
    <property type="match status" value="1"/>
</dbReference>
<name>A0A9P9AAA4_9PEZI</name>
<dbReference type="PANTHER" id="PTHR14097:SF8">
    <property type="entry name" value="NAD(P)-BINDING DOMAIN-CONTAINING PROTEIN"/>
    <property type="match status" value="1"/>
</dbReference>
<evidence type="ECO:0000313" key="3">
    <source>
        <dbReference type="Proteomes" id="UP000770015"/>
    </source>
</evidence>
<dbReference type="InterPro" id="IPR036291">
    <property type="entry name" value="NAD(P)-bd_dom_sf"/>
</dbReference>
<dbReference type="EMBL" id="JAGSXJ010000016">
    <property type="protein sequence ID" value="KAH6684995.1"/>
    <property type="molecule type" value="Genomic_DNA"/>
</dbReference>
<dbReference type="AlphaFoldDB" id="A0A9P9AAA4"/>
<proteinExistence type="predicted"/>
<dbReference type="PANTHER" id="PTHR14097">
    <property type="entry name" value="OXIDOREDUCTASE HTATIP2"/>
    <property type="match status" value="1"/>
</dbReference>
<organism evidence="2 3">
    <name type="scientific">Plectosphaerella plurivora</name>
    <dbReference type="NCBI Taxonomy" id="936078"/>
    <lineage>
        <taxon>Eukaryota</taxon>
        <taxon>Fungi</taxon>
        <taxon>Dikarya</taxon>
        <taxon>Ascomycota</taxon>
        <taxon>Pezizomycotina</taxon>
        <taxon>Sordariomycetes</taxon>
        <taxon>Hypocreomycetidae</taxon>
        <taxon>Glomerellales</taxon>
        <taxon>Plectosphaerellaceae</taxon>
        <taxon>Plectosphaerella</taxon>
    </lineage>
</organism>